<dbReference type="RefSeq" id="WP_170182506.1">
    <property type="nucleotide sequence ID" value="NZ_VFQE01000001.1"/>
</dbReference>
<evidence type="ECO:0000313" key="3">
    <source>
        <dbReference type="Proteomes" id="UP000319865"/>
    </source>
</evidence>
<dbReference type="Gene3D" id="3.30.950.30">
    <property type="entry name" value="Schlafen, AAA domain"/>
    <property type="match status" value="1"/>
</dbReference>
<name>A0A543PJ97_9ACTN</name>
<protein>
    <submittedName>
        <fullName evidence="2">Putative DNA-binding protein</fullName>
    </submittedName>
</protein>
<reference evidence="2 3" key="1">
    <citation type="submission" date="2019-06" db="EMBL/GenBank/DDBJ databases">
        <title>Sequencing the genomes of 1000 actinobacteria strains.</title>
        <authorList>
            <person name="Klenk H.-P."/>
        </authorList>
    </citation>
    <scope>NUCLEOTIDE SEQUENCE [LARGE SCALE GENOMIC DNA]</scope>
    <source>
        <strain evidence="2 3">DSM 46837</strain>
    </source>
</reference>
<evidence type="ECO:0000313" key="2">
    <source>
        <dbReference type="EMBL" id="TQN44145.1"/>
    </source>
</evidence>
<dbReference type="AlphaFoldDB" id="A0A543PJ97"/>
<dbReference type="EMBL" id="VFQE01000001">
    <property type="protein sequence ID" value="TQN44145.1"/>
    <property type="molecule type" value="Genomic_DNA"/>
</dbReference>
<sequence length="401" mass="43720">MSYYLGPHRTRWTPDTWRHVVDAAVAGTLDETQWVELKAALPAHSKPANLELARDLASLAVDGGLLIIGIEDDKGRAGAVSGVELADLADRVDQVARDRVHPPLVVRPVPIVDPTRPGRGCLLVTVDASPEAPHMVDERYWGRGATGKRPLIDADVRRLLALNAQQREDFMQVVRQYVDAGPLAIPGSLHVLLTPRAGQHGALRDFLEEPFQLQQLVNEVCATDRTGWNLEALSQSRLTLRGLDISNVPLGDAVASSDFSQLHGKAVSLRDDGRVALTVTTLVFTETETGSTKRWLSTKAVVALPRQTLRLAARLADYAGYGGQWDAAVVVTGLQGVKAHGDGHRFWAMGTAYPENEYLWSTTTTTGELVDRPDDVLTRLLTPLLRVLGDQRQLDVQLGAT</sequence>
<dbReference type="Proteomes" id="UP000319865">
    <property type="component" value="Unassembled WGS sequence"/>
</dbReference>
<comment type="caution">
    <text evidence="2">The sequence shown here is derived from an EMBL/GenBank/DDBJ whole genome shotgun (WGS) entry which is preliminary data.</text>
</comment>
<feature type="domain" description="Schlafen AlbA-2" evidence="1">
    <location>
        <begin position="31"/>
        <end position="150"/>
    </location>
</feature>
<keyword evidence="3" id="KW-1185">Reference proteome</keyword>
<evidence type="ECO:0000259" key="1">
    <source>
        <dbReference type="Pfam" id="PF04326"/>
    </source>
</evidence>
<proteinExistence type="predicted"/>
<accession>A0A543PJ97</accession>
<organism evidence="2 3">
    <name type="scientific">Blastococcus colisei</name>
    <dbReference type="NCBI Taxonomy" id="1564162"/>
    <lineage>
        <taxon>Bacteria</taxon>
        <taxon>Bacillati</taxon>
        <taxon>Actinomycetota</taxon>
        <taxon>Actinomycetes</taxon>
        <taxon>Geodermatophilales</taxon>
        <taxon>Geodermatophilaceae</taxon>
        <taxon>Blastococcus</taxon>
    </lineage>
</organism>
<gene>
    <name evidence="2" type="ORF">FHU33_3632</name>
</gene>
<dbReference type="GO" id="GO:0003677">
    <property type="term" value="F:DNA binding"/>
    <property type="evidence" value="ECO:0007669"/>
    <property type="project" value="UniProtKB-KW"/>
</dbReference>
<dbReference type="Pfam" id="PF04326">
    <property type="entry name" value="SLFN_AlbA_2"/>
    <property type="match status" value="1"/>
</dbReference>
<dbReference type="InterPro" id="IPR007421">
    <property type="entry name" value="Schlafen_AlbA_2_dom"/>
</dbReference>
<keyword evidence="2" id="KW-0238">DNA-binding</keyword>
<dbReference type="InterPro" id="IPR038461">
    <property type="entry name" value="Schlafen_AlbA_2_dom_sf"/>
</dbReference>